<dbReference type="InterPro" id="IPR007138">
    <property type="entry name" value="ABM_dom"/>
</dbReference>
<dbReference type="PANTHER" id="PTHR33336">
    <property type="entry name" value="QUINOL MONOOXYGENASE YGIN-RELATED"/>
    <property type="match status" value="1"/>
</dbReference>
<dbReference type="Pfam" id="PF03992">
    <property type="entry name" value="ABM"/>
    <property type="match status" value="1"/>
</dbReference>
<dbReference type="SUPFAM" id="SSF54909">
    <property type="entry name" value="Dimeric alpha+beta barrel"/>
    <property type="match status" value="1"/>
</dbReference>
<evidence type="ECO:0000313" key="3">
    <source>
        <dbReference type="EMBL" id="CAD8311608.1"/>
    </source>
</evidence>
<evidence type="ECO:0000256" key="1">
    <source>
        <dbReference type="SAM" id="SignalP"/>
    </source>
</evidence>
<sequence>MTMTVLPFVGRLAPIVLLALSRSSPASAFASVSNNNFAHVGSRRAFASSTPLKMASSGDEKKPICIVVEAEIKEDRMEEFLDLIEKDAVGSRAEPGCLRFDVLRSKDNPNKFFFYEAYVDADAVAFHKEQPHFALWTKFKETEGIVSSVSHKTDGWFMTK</sequence>
<dbReference type="EMBL" id="HBED01020784">
    <property type="protein sequence ID" value="CAD8311608.1"/>
    <property type="molecule type" value="Transcribed_RNA"/>
</dbReference>
<accession>A0A7R9W228</accession>
<dbReference type="GO" id="GO:0005829">
    <property type="term" value="C:cytosol"/>
    <property type="evidence" value="ECO:0007669"/>
    <property type="project" value="TreeGrafter"/>
</dbReference>
<dbReference type="Gene3D" id="3.30.70.100">
    <property type="match status" value="1"/>
</dbReference>
<keyword evidence="1" id="KW-0732">Signal</keyword>
<organism evidence="3">
    <name type="scientific">Pseudictyota dubia</name>
    <dbReference type="NCBI Taxonomy" id="2749911"/>
    <lineage>
        <taxon>Eukaryota</taxon>
        <taxon>Sar</taxon>
        <taxon>Stramenopiles</taxon>
        <taxon>Ochrophyta</taxon>
        <taxon>Bacillariophyta</taxon>
        <taxon>Mediophyceae</taxon>
        <taxon>Biddulphiophycidae</taxon>
        <taxon>Eupodiscales</taxon>
        <taxon>Odontellaceae</taxon>
        <taxon>Pseudictyota</taxon>
    </lineage>
</organism>
<feature type="domain" description="ABM" evidence="2">
    <location>
        <begin position="64"/>
        <end position="160"/>
    </location>
</feature>
<dbReference type="PROSITE" id="PS51725">
    <property type="entry name" value="ABM"/>
    <property type="match status" value="1"/>
</dbReference>
<dbReference type="GO" id="GO:0016491">
    <property type="term" value="F:oxidoreductase activity"/>
    <property type="evidence" value="ECO:0007669"/>
    <property type="project" value="TreeGrafter"/>
</dbReference>
<dbReference type="AlphaFoldDB" id="A0A7R9W228"/>
<dbReference type="InterPro" id="IPR011008">
    <property type="entry name" value="Dimeric_a/b-barrel"/>
</dbReference>
<proteinExistence type="predicted"/>
<evidence type="ECO:0000259" key="2">
    <source>
        <dbReference type="PROSITE" id="PS51725"/>
    </source>
</evidence>
<feature type="chain" id="PRO_5031454337" description="ABM domain-containing protein" evidence="1">
    <location>
        <begin position="29"/>
        <end position="160"/>
    </location>
</feature>
<dbReference type="PANTHER" id="PTHR33336:SF1">
    <property type="entry name" value="(4S)-4-HYDROXY-5-PHOSPHONOOXYPENTANE-2,3-DIONE ISOMERASE"/>
    <property type="match status" value="1"/>
</dbReference>
<feature type="signal peptide" evidence="1">
    <location>
        <begin position="1"/>
        <end position="28"/>
    </location>
</feature>
<dbReference type="InterPro" id="IPR050744">
    <property type="entry name" value="AI-2_Isomerase_LsrG"/>
</dbReference>
<protein>
    <recommendedName>
        <fullName evidence="2">ABM domain-containing protein</fullName>
    </recommendedName>
</protein>
<name>A0A7R9W228_9STRA</name>
<gene>
    <name evidence="3" type="ORF">TDUB1175_LOCUS10397</name>
</gene>
<reference evidence="3" key="1">
    <citation type="submission" date="2021-01" db="EMBL/GenBank/DDBJ databases">
        <authorList>
            <person name="Corre E."/>
            <person name="Pelletier E."/>
            <person name="Niang G."/>
            <person name="Scheremetjew M."/>
            <person name="Finn R."/>
            <person name="Kale V."/>
            <person name="Holt S."/>
            <person name="Cochrane G."/>
            <person name="Meng A."/>
            <person name="Brown T."/>
            <person name="Cohen L."/>
        </authorList>
    </citation>
    <scope>NUCLEOTIDE SEQUENCE</scope>
    <source>
        <strain evidence="3">CCMP147</strain>
    </source>
</reference>